<keyword evidence="1" id="KW-0238">DNA-binding</keyword>
<feature type="region of interest" description="Disordered" evidence="4">
    <location>
        <begin position="1"/>
        <end position="191"/>
    </location>
</feature>
<dbReference type="SMART" id="SM00353">
    <property type="entry name" value="HLH"/>
    <property type="match status" value="1"/>
</dbReference>
<name>A0AA39CP98_9EURO</name>
<evidence type="ECO:0000313" key="7">
    <source>
        <dbReference type="Proteomes" id="UP001172673"/>
    </source>
</evidence>
<accession>A0AA39CP98</accession>
<dbReference type="Proteomes" id="UP001172673">
    <property type="component" value="Unassembled WGS sequence"/>
</dbReference>
<feature type="region of interest" description="Disordered" evidence="4">
    <location>
        <begin position="308"/>
        <end position="337"/>
    </location>
</feature>
<dbReference type="PANTHER" id="PTHR10328">
    <property type="entry name" value="PROTEIN MAX MYC-ASSOCIATED FACTOR X"/>
    <property type="match status" value="1"/>
</dbReference>
<keyword evidence="7" id="KW-1185">Reference proteome</keyword>
<sequence>MGTEITSHRPWESNPPPPTLPQTTQTLPSIASLTSKLPQHVDRAPTELSIHPPQRDSGSWMTPGTRSSTNSMPYLNSAHSPTGPGLSPYTPDNPSAPPAPFKNGPVHHHANGLAAPRSDPSANPNRGSGDFDDSRRSSVASNGIHAGMHNLVLGPTSPYTSNNASQTSLVSGLQRERGIQTSGYPGGGNRYSTMSGNSISSFGSTRGGKAGFAAGRVAPPILENPKQEVYSAEAPTRGQAYAFPDPDAPRPLGRPPSEFSRRNSFAESFTSSVLTMESSRLPPGQHGKHDRNYLGKFELMTLELPGAHHHSLQHKQIDELRGDPDSPNGNTPYSRTPELRVTHKLAERKRRSEMKDCFEQLRTRLPSSQNNKSSKWETLSRAIDYITSLETQNKQQRAEFENQRMKMAELEAKMMEMSRQMQSIQQPQGSFPPPPNVMPPSPLDYGSHYTNHMNGTSEPARTLPPIMNSNSMQGIQYDDRR</sequence>
<feature type="compositionally biased region" description="Basic and acidic residues" evidence="4">
    <location>
        <begin position="1"/>
        <end position="11"/>
    </location>
</feature>
<dbReference type="EMBL" id="JAPDRK010000002">
    <property type="protein sequence ID" value="KAJ9615025.1"/>
    <property type="molecule type" value="Genomic_DNA"/>
</dbReference>
<keyword evidence="2" id="KW-0539">Nucleus</keyword>
<evidence type="ECO:0000256" key="1">
    <source>
        <dbReference type="ARBA" id="ARBA00023125"/>
    </source>
</evidence>
<evidence type="ECO:0000256" key="4">
    <source>
        <dbReference type="SAM" id="MobiDB-lite"/>
    </source>
</evidence>
<feature type="compositionally biased region" description="Basic and acidic residues" evidence="4">
    <location>
        <begin position="315"/>
        <end position="324"/>
    </location>
</feature>
<dbReference type="GO" id="GO:0046983">
    <property type="term" value="F:protein dimerization activity"/>
    <property type="evidence" value="ECO:0007669"/>
    <property type="project" value="InterPro"/>
</dbReference>
<gene>
    <name evidence="6" type="ORF">H2200_001099</name>
</gene>
<proteinExistence type="predicted"/>
<reference evidence="6" key="1">
    <citation type="submission" date="2022-10" db="EMBL/GenBank/DDBJ databases">
        <title>Culturing micro-colonial fungi from biological soil crusts in the Mojave desert and describing Neophaeococcomyces mojavensis, and introducing the new genera and species Taxawa tesnikishii.</title>
        <authorList>
            <person name="Kurbessoian T."/>
            <person name="Stajich J.E."/>
        </authorList>
    </citation>
    <scope>NUCLEOTIDE SEQUENCE</scope>
    <source>
        <strain evidence="6">TK_41</strain>
    </source>
</reference>
<feature type="domain" description="BHLH" evidence="5">
    <location>
        <begin position="338"/>
        <end position="389"/>
    </location>
</feature>
<dbReference type="PROSITE" id="PS50888">
    <property type="entry name" value="BHLH"/>
    <property type="match status" value="1"/>
</dbReference>
<evidence type="ECO:0000313" key="6">
    <source>
        <dbReference type="EMBL" id="KAJ9615025.1"/>
    </source>
</evidence>
<feature type="coiled-coil region" evidence="3">
    <location>
        <begin position="386"/>
        <end position="420"/>
    </location>
</feature>
<feature type="region of interest" description="Disordered" evidence="4">
    <location>
        <begin position="425"/>
        <end position="481"/>
    </location>
</feature>
<dbReference type="Pfam" id="PF00010">
    <property type="entry name" value="HLH"/>
    <property type="match status" value="1"/>
</dbReference>
<dbReference type="InterPro" id="IPR036638">
    <property type="entry name" value="HLH_DNA-bd_sf"/>
</dbReference>
<evidence type="ECO:0000256" key="3">
    <source>
        <dbReference type="SAM" id="Coils"/>
    </source>
</evidence>
<evidence type="ECO:0000259" key="5">
    <source>
        <dbReference type="PROSITE" id="PS50888"/>
    </source>
</evidence>
<dbReference type="GO" id="GO:0045944">
    <property type="term" value="P:positive regulation of transcription by RNA polymerase II"/>
    <property type="evidence" value="ECO:0007669"/>
    <property type="project" value="TreeGrafter"/>
</dbReference>
<feature type="compositionally biased region" description="Polar residues" evidence="4">
    <location>
        <begin position="56"/>
        <end position="80"/>
    </location>
</feature>
<dbReference type="GO" id="GO:0003700">
    <property type="term" value="F:DNA-binding transcription factor activity"/>
    <property type="evidence" value="ECO:0007669"/>
    <property type="project" value="TreeGrafter"/>
</dbReference>
<keyword evidence="3" id="KW-0175">Coiled coil</keyword>
<dbReference type="Gene3D" id="4.10.280.10">
    <property type="entry name" value="Helix-loop-helix DNA-binding domain"/>
    <property type="match status" value="1"/>
</dbReference>
<dbReference type="GO" id="GO:0090575">
    <property type="term" value="C:RNA polymerase II transcription regulator complex"/>
    <property type="evidence" value="ECO:0007669"/>
    <property type="project" value="TreeGrafter"/>
</dbReference>
<dbReference type="SUPFAM" id="SSF47459">
    <property type="entry name" value="HLH, helix-loop-helix DNA-binding domain"/>
    <property type="match status" value="1"/>
</dbReference>
<feature type="compositionally biased region" description="Polar residues" evidence="4">
    <location>
        <begin position="448"/>
        <end position="459"/>
    </location>
</feature>
<evidence type="ECO:0000256" key="2">
    <source>
        <dbReference type="ARBA" id="ARBA00023242"/>
    </source>
</evidence>
<protein>
    <recommendedName>
        <fullName evidence="5">BHLH domain-containing protein</fullName>
    </recommendedName>
</protein>
<dbReference type="GO" id="GO:0003677">
    <property type="term" value="F:DNA binding"/>
    <property type="evidence" value="ECO:0007669"/>
    <property type="project" value="UniProtKB-KW"/>
</dbReference>
<comment type="caution">
    <text evidence="6">The sequence shown here is derived from an EMBL/GenBank/DDBJ whole genome shotgun (WGS) entry which is preliminary data.</text>
</comment>
<feature type="compositionally biased region" description="Pro residues" evidence="4">
    <location>
        <begin position="430"/>
        <end position="442"/>
    </location>
</feature>
<dbReference type="InterPro" id="IPR011598">
    <property type="entry name" value="bHLH_dom"/>
</dbReference>
<organism evidence="6 7">
    <name type="scientific">Cladophialophora chaetospira</name>
    <dbReference type="NCBI Taxonomy" id="386627"/>
    <lineage>
        <taxon>Eukaryota</taxon>
        <taxon>Fungi</taxon>
        <taxon>Dikarya</taxon>
        <taxon>Ascomycota</taxon>
        <taxon>Pezizomycotina</taxon>
        <taxon>Eurotiomycetes</taxon>
        <taxon>Chaetothyriomycetidae</taxon>
        <taxon>Chaetothyriales</taxon>
        <taxon>Herpotrichiellaceae</taxon>
        <taxon>Cladophialophora</taxon>
    </lineage>
</organism>
<dbReference type="PANTHER" id="PTHR10328:SF15">
    <property type="entry name" value="BHLH TRANSCRIPTION FACTOR"/>
    <property type="match status" value="1"/>
</dbReference>
<feature type="compositionally biased region" description="Polar residues" evidence="4">
    <location>
        <begin position="157"/>
        <end position="171"/>
    </location>
</feature>
<dbReference type="AlphaFoldDB" id="A0AA39CP98"/>
<feature type="region of interest" description="Disordered" evidence="4">
    <location>
        <begin position="239"/>
        <end position="262"/>
    </location>
</feature>